<evidence type="ECO:0000256" key="1">
    <source>
        <dbReference type="ARBA" id="ARBA00022723"/>
    </source>
</evidence>
<dbReference type="SUPFAM" id="SSF48576">
    <property type="entry name" value="Terpenoid synthases"/>
    <property type="match status" value="1"/>
</dbReference>
<dbReference type="EMBL" id="CP064981">
    <property type="protein sequence ID" value="QQR92512.1"/>
    <property type="molecule type" value="Genomic_DNA"/>
</dbReference>
<dbReference type="SFLD" id="SFLDS00005">
    <property type="entry name" value="Isoprenoid_Synthase_Type_I"/>
    <property type="match status" value="1"/>
</dbReference>
<name>A0A7T9I2A0_9ARCH</name>
<reference evidence="4" key="1">
    <citation type="submission" date="2020-11" db="EMBL/GenBank/DDBJ databases">
        <title>Connecting structure to function with the recovery of over 1000 high-quality activated sludge metagenome-assembled genomes encoding full-length rRNA genes using long-read sequencing.</title>
        <authorList>
            <person name="Singleton C.M."/>
            <person name="Petriglieri F."/>
            <person name="Kristensen J.M."/>
            <person name="Kirkegaard R.H."/>
            <person name="Michaelsen T.Y."/>
            <person name="Andersen M.H."/>
            <person name="Karst S.M."/>
            <person name="Dueholm M.S."/>
            <person name="Nielsen P.H."/>
            <person name="Albertsen M."/>
        </authorList>
    </citation>
    <scope>NUCLEOTIDE SEQUENCE</scope>
    <source>
        <strain evidence="4">Fred_18-Q3-R57-64_BAT3C.431</strain>
    </source>
</reference>
<protein>
    <submittedName>
        <fullName evidence="4">Polyprenyl synthetase family protein</fullName>
    </submittedName>
</protein>
<sequence>MSIEAYLKEHSSAVDKEIEQLLPHTTTQKSLEFIYGKPQFGYDIDSLHRALTVPVWDLLDRGGKRWRPILMMLACEAVGGNTEEARKFQSLVEVIHNGTLMIDDIEDNSELRREKPCTYKIFGTDIAINAGNFMYYLPFSMLLNEKKMPAEKKIKIYELYGQEMIRLHAGQGMDILWHRGQKYDVKENEYLQMCAYKTGILARMATKLGAILGNGSDKQVEALGKFGETVGVAFQIQDDILNLVGEEMAKSKGVGEDIHEGKRTIMVLHTLEHANAKDKKRLLDILNSHPSDEKTIREAIALIEKYGSMDYARKKAKELMEKSWKEVEHVLPESKAKQTLHAFAQFLINRDI</sequence>
<organism evidence="4">
    <name type="scientific">Candidatus Iainarchaeum sp</name>
    <dbReference type="NCBI Taxonomy" id="3101447"/>
    <lineage>
        <taxon>Archaea</taxon>
        <taxon>Candidatus Iainarchaeota</taxon>
        <taxon>Candidatus Iainarchaeia</taxon>
        <taxon>Candidatus Iainarchaeales</taxon>
        <taxon>Candidatus Iainarchaeaceae</taxon>
        <taxon>Candidatus Iainarchaeum</taxon>
    </lineage>
</organism>
<gene>
    <name evidence="4" type="ORF">IPJ89_05190</name>
</gene>
<dbReference type="PANTHER" id="PTHR12001">
    <property type="entry name" value="GERANYLGERANYL PYROPHOSPHATE SYNTHASE"/>
    <property type="match status" value="1"/>
</dbReference>
<dbReference type="Gene3D" id="1.10.600.10">
    <property type="entry name" value="Farnesyl Diphosphate Synthase"/>
    <property type="match status" value="1"/>
</dbReference>
<dbReference type="PROSITE" id="PS00444">
    <property type="entry name" value="POLYPRENYL_SYNTHASE_2"/>
    <property type="match status" value="1"/>
</dbReference>
<dbReference type="GO" id="GO:0046872">
    <property type="term" value="F:metal ion binding"/>
    <property type="evidence" value="ECO:0007669"/>
    <property type="project" value="UniProtKB-KW"/>
</dbReference>
<dbReference type="AlphaFoldDB" id="A0A7T9I2A0"/>
<comment type="similarity">
    <text evidence="3">Belongs to the FPP/GGPP synthase family.</text>
</comment>
<dbReference type="PANTHER" id="PTHR12001:SF44">
    <property type="entry name" value="GERANYLGERANYL PYROPHOSPHATE SYNTHASE"/>
    <property type="match status" value="1"/>
</dbReference>
<dbReference type="InterPro" id="IPR008949">
    <property type="entry name" value="Isoprenoid_synthase_dom_sf"/>
</dbReference>
<dbReference type="InterPro" id="IPR000092">
    <property type="entry name" value="Polyprenyl_synt"/>
</dbReference>
<dbReference type="Proteomes" id="UP000596004">
    <property type="component" value="Chromosome"/>
</dbReference>
<keyword evidence="1" id="KW-0479">Metal-binding</keyword>
<dbReference type="SFLD" id="SFLDG01017">
    <property type="entry name" value="Polyprenyl_Transferase_Like"/>
    <property type="match status" value="1"/>
</dbReference>
<dbReference type="GO" id="GO:0004659">
    <property type="term" value="F:prenyltransferase activity"/>
    <property type="evidence" value="ECO:0007669"/>
    <property type="project" value="InterPro"/>
</dbReference>
<evidence type="ECO:0000256" key="2">
    <source>
        <dbReference type="ARBA" id="ARBA00022842"/>
    </source>
</evidence>
<accession>A0A7T9I2A0</accession>
<dbReference type="GO" id="GO:0008299">
    <property type="term" value="P:isoprenoid biosynthetic process"/>
    <property type="evidence" value="ECO:0007669"/>
    <property type="project" value="InterPro"/>
</dbReference>
<keyword evidence="3" id="KW-0808">Transferase</keyword>
<dbReference type="Pfam" id="PF00348">
    <property type="entry name" value="polyprenyl_synt"/>
    <property type="match status" value="1"/>
</dbReference>
<evidence type="ECO:0000256" key="3">
    <source>
        <dbReference type="RuleBase" id="RU004466"/>
    </source>
</evidence>
<proteinExistence type="inferred from homology"/>
<evidence type="ECO:0000313" key="4">
    <source>
        <dbReference type="EMBL" id="QQR92512.1"/>
    </source>
</evidence>
<keyword evidence="2" id="KW-0460">Magnesium</keyword>
<dbReference type="InterPro" id="IPR033749">
    <property type="entry name" value="Polyprenyl_synt_CS"/>
</dbReference>
<dbReference type="CDD" id="cd00685">
    <property type="entry name" value="Trans_IPPS_HT"/>
    <property type="match status" value="1"/>
</dbReference>